<keyword evidence="2" id="KW-0732">Signal</keyword>
<reference evidence="3 4" key="1">
    <citation type="submission" date="2018-03" db="EMBL/GenBank/DDBJ databases">
        <authorList>
            <person name="Fogelqvist J."/>
        </authorList>
    </citation>
    <scope>NUCLEOTIDE SEQUENCE [LARGE SCALE GENOMIC DNA]</scope>
</reference>
<sequence>MPRPGLVVVCVVAAIAIVHWDGCPVSGSTPTLDEELARVDDVAEVLSRIRARVHRGPSTTPTGEAVHHAGRASMAPSTREVLTQAIRRLDLAVYELQHPPPSVPLPPLPNCTGQRQRDAHPPAVLERPGR</sequence>
<protein>
    <submittedName>
        <fullName evidence="3">Uncharacterized protein</fullName>
    </submittedName>
</protein>
<dbReference type="EMBL" id="OVEO01000016">
    <property type="protein sequence ID" value="SPR01102.1"/>
    <property type="molecule type" value="Genomic_DNA"/>
</dbReference>
<geneLocation type="mitochondrion" evidence="3"/>
<dbReference type="AlphaFoldDB" id="A0A3P3YLM9"/>
<evidence type="ECO:0000256" key="1">
    <source>
        <dbReference type="SAM" id="MobiDB-lite"/>
    </source>
</evidence>
<name>A0A3P3YLM9_PLABS</name>
<feature type="chain" id="PRO_5018093809" evidence="2">
    <location>
        <begin position="21"/>
        <end position="130"/>
    </location>
</feature>
<accession>A0A3P3YLM9</accession>
<keyword evidence="3" id="KW-0496">Mitochondrion</keyword>
<feature type="region of interest" description="Disordered" evidence="1">
    <location>
        <begin position="98"/>
        <end position="130"/>
    </location>
</feature>
<feature type="signal peptide" evidence="2">
    <location>
        <begin position="1"/>
        <end position="20"/>
    </location>
</feature>
<organism evidence="3 4">
    <name type="scientific">Plasmodiophora brassicae</name>
    <name type="common">Clubroot disease agent</name>
    <dbReference type="NCBI Taxonomy" id="37360"/>
    <lineage>
        <taxon>Eukaryota</taxon>
        <taxon>Sar</taxon>
        <taxon>Rhizaria</taxon>
        <taxon>Endomyxa</taxon>
        <taxon>Phytomyxea</taxon>
        <taxon>Plasmodiophorida</taxon>
        <taxon>Plasmodiophoridae</taxon>
        <taxon>Plasmodiophora</taxon>
    </lineage>
</organism>
<gene>
    <name evidence="3" type="ORF">PLBR_LOCUS8317</name>
</gene>
<evidence type="ECO:0000313" key="4">
    <source>
        <dbReference type="Proteomes" id="UP000290189"/>
    </source>
</evidence>
<proteinExistence type="predicted"/>
<evidence type="ECO:0000256" key="2">
    <source>
        <dbReference type="SAM" id="SignalP"/>
    </source>
</evidence>
<feature type="compositionally biased region" description="Pro residues" evidence="1">
    <location>
        <begin position="98"/>
        <end position="109"/>
    </location>
</feature>
<dbReference type="Proteomes" id="UP000290189">
    <property type="component" value="Unassembled WGS sequence"/>
</dbReference>
<evidence type="ECO:0000313" key="3">
    <source>
        <dbReference type="EMBL" id="SPR01102.1"/>
    </source>
</evidence>
<feature type="region of interest" description="Disordered" evidence="1">
    <location>
        <begin position="55"/>
        <end position="77"/>
    </location>
</feature>